<dbReference type="AlphaFoldDB" id="A0A117MFA1"/>
<dbReference type="SUPFAM" id="SSF52833">
    <property type="entry name" value="Thioredoxin-like"/>
    <property type="match status" value="2"/>
</dbReference>
<evidence type="ECO:0000313" key="4">
    <source>
        <dbReference type="EMBL" id="KUL00853.1"/>
    </source>
</evidence>
<proteinExistence type="predicted"/>
<dbReference type="InterPro" id="IPR036249">
    <property type="entry name" value="Thioredoxin-like_sf"/>
</dbReference>
<evidence type="ECO:0000313" key="3">
    <source>
        <dbReference type="EMBL" id="KUK60575.1"/>
    </source>
</evidence>
<dbReference type="Proteomes" id="UP000054598">
    <property type="component" value="Unassembled WGS sequence"/>
</dbReference>
<feature type="domain" description="Peroxiredoxin C-terminal" evidence="2">
    <location>
        <begin position="37"/>
        <end position="76"/>
    </location>
</feature>
<dbReference type="EMBL" id="LGGD01000225">
    <property type="protein sequence ID" value="KUK60575.1"/>
    <property type="molecule type" value="Genomic_DNA"/>
</dbReference>
<protein>
    <submittedName>
        <fullName evidence="4">Putative peroxiredoxin</fullName>
    </submittedName>
</protein>
<dbReference type="InterPro" id="IPR019479">
    <property type="entry name" value="Peroxiredoxin_C"/>
</dbReference>
<reference evidence="4" key="1">
    <citation type="journal article" date="2015" name="MBio">
        <title>Genome-resolved metagenomic analysis reveals roles for candidate phyla and other microbial community members in biogeochemical transformations in oil reservoirs.</title>
        <authorList>
            <person name="Hu P."/>
            <person name="Tom L."/>
            <person name="Singh A."/>
            <person name="Thomas B.C."/>
            <person name="Baker B.J."/>
            <person name="Piceno Y.M."/>
            <person name="Andersen G.L."/>
            <person name="Banfield J.F."/>
        </authorList>
    </citation>
    <scope>NUCLEOTIDE SEQUENCE [LARGE SCALE GENOMIC DNA]</scope>
    <source>
        <strain evidence="3">62_101</strain>
        <strain evidence="4">63_41</strain>
    </source>
</reference>
<dbReference type="Pfam" id="PF10417">
    <property type="entry name" value="1-cysPrx_C"/>
    <property type="match status" value="1"/>
</dbReference>
<gene>
    <name evidence="3" type="ORF">XD82_1576</name>
    <name evidence="4" type="ORF">XE10_1255</name>
</gene>
<evidence type="ECO:0000256" key="1">
    <source>
        <dbReference type="ARBA" id="ARBA00023002"/>
    </source>
</evidence>
<comment type="caution">
    <text evidence="4">The sequence shown here is derived from an EMBL/GenBank/DDBJ whole genome shotgun (WGS) entry which is preliminary data.</text>
</comment>
<name>A0A117MFA1_9EURY</name>
<accession>A0A117MFA1</accession>
<evidence type="ECO:0000313" key="5">
    <source>
        <dbReference type="Proteomes" id="UP000054323"/>
    </source>
</evidence>
<dbReference type="EMBL" id="LGHE01000139">
    <property type="protein sequence ID" value="KUL00853.1"/>
    <property type="molecule type" value="Genomic_DNA"/>
</dbReference>
<keyword evidence="1" id="KW-0560">Oxidoreductase</keyword>
<organism evidence="4 6">
    <name type="scientific">Methanoculleus marisnigri</name>
    <dbReference type="NCBI Taxonomy" id="2198"/>
    <lineage>
        <taxon>Archaea</taxon>
        <taxon>Methanobacteriati</taxon>
        <taxon>Methanobacteriota</taxon>
        <taxon>Stenosarchaea group</taxon>
        <taxon>Methanomicrobia</taxon>
        <taxon>Methanomicrobiales</taxon>
        <taxon>Methanomicrobiaceae</taxon>
        <taxon>Methanoculleus</taxon>
    </lineage>
</organism>
<dbReference type="Gene3D" id="3.30.1020.10">
    <property type="entry name" value="Antioxidant, Horf6, Chain A, domain2"/>
    <property type="match status" value="1"/>
</dbReference>
<evidence type="ECO:0000259" key="2">
    <source>
        <dbReference type="Pfam" id="PF10417"/>
    </source>
</evidence>
<evidence type="ECO:0000313" key="6">
    <source>
        <dbReference type="Proteomes" id="UP000054598"/>
    </source>
</evidence>
<reference evidence="5 6" key="2">
    <citation type="journal article" date="2015" name="MBio">
        <title>Genome-Resolved Metagenomic Analysis Reveals Roles for Candidate Phyla and Other Microbial Community Members in Biogeochemical Transformations in Oil Reservoirs.</title>
        <authorList>
            <person name="Hu P."/>
            <person name="Tom L."/>
            <person name="Singh A."/>
            <person name="Thomas B.C."/>
            <person name="Baker B.J."/>
            <person name="Piceno Y.M."/>
            <person name="Andersen G.L."/>
            <person name="Banfield J.F."/>
        </authorList>
    </citation>
    <scope>NUCLEOTIDE SEQUENCE [LARGE SCALE GENOMIC DNA]</scope>
</reference>
<dbReference type="PATRIC" id="fig|2198.3.peg.1139"/>
<dbReference type="Proteomes" id="UP000054323">
    <property type="component" value="Unassembled WGS sequence"/>
</dbReference>
<sequence length="89" mass="10001">MPVIGEKAPEFDALTTHRPLKLSDLAGKWVILRLTKALQTPDKHGVATLANWEAGEKVIVPAPKTPEEIEKRMNEGYECKDWCLCCKQL</sequence>
<dbReference type="GO" id="GO:0051920">
    <property type="term" value="F:peroxiredoxin activity"/>
    <property type="evidence" value="ECO:0007669"/>
    <property type="project" value="InterPro"/>
</dbReference>